<dbReference type="InterPro" id="IPR043129">
    <property type="entry name" value="ATPase_NBD"/>
</dbReference>
<dbReference type="RefSeq" id="WP_330431778.1">
    <property type="nucleotide sequence ID" value="NZ_JAZDUF010000002.1"/>
</dbReference>
<dbReference type="Proteomes" id="UP001347146">
    <property type="component" value="Unassembled WGS sequence"/>
</dbReference>
<dbReference type="InterPro" id="IPR052519">
    <property type="entry name" value="Euk-type_GlcNAc_Kinase"/>
</dbReference>
<dbReference type="EMBL" id="JAZDUF010000002">
    <property type="protein sequence ID" value="MEE3850094.1"/>
    <property type="molecule type" value="Genomic_DNA"/>
</dbReference>
<feature type="domain" description="ATPase BadF/BadG/BcrA/BcrD type" evidence="1">
    <location>
        <begin position="49"/>
        <end position="279"/>
    </location>
</feature>
<dbReference type="Gene3D" id="3.30.420.40">
    <property type="match status" value="2"/>
</dbReference>
<keyword evidence="3" id="KW-1185">Reference proteome</keyword>
<sequence>MDAPRILIDGGQTGTRLRVTTGASTGDHAAGPIHTDRPVIPQLAAAAREVVAATGAPIGELAAGVSGLTPDATRPDELLSAVSDLGIGSVALAHDSVSAYLAANGFEPGAVTAVGTGVVTLGVGPAGTARVDGWGHLVGDAGSGYWIGRAGLDAALRSYDGRGATTDLETAAVHAFGPLPELYMHLQADPDRVSRIAAFATTVDEIARADDVVAGDIIDRAADELATSVRTALRRSGNRPDTPTRVSWMGDVLTHNDRIRNRFVDNITRHCPSATVAAPHGAPLDGVALLLDLPAGHPLADHVHRA</sequence>
<reference evidence="2 3" key="1">
    <citation type="submission" date="2024-01" db="EMBL/GenBank/DDBJ databases">
        <title>Draft genome sequence of Gordonia sp. LSe1-13.</title>
        <authorList>
            <person name="Suphannarot A."/>
            <person name="Mingma R."/>
        </authorList>
    </citation>
    <scope>NUCLEOTIDE SEQUENCE [LARGE SCALE GENOMIC DNA]</scope>
    <source>
        <strain evidence="2 3">LSe1-13</strain>
    </source>
</reference>
<dbReference type="SUPFAM" id="SSF53067">
    <property type="entry name" value="Actin-like ATPase domain"/>
    <property type="match status" value="1"/>
</dbReference>
<dbReference type="PANTHER" id="PTHR43190:SF3">
    <property type="entry name" value="N-ACETYL-D-GLUCOSAMINE KINASE"/>
    <property type="match status" value="1"/>
</dbReference>
<comment type="caution">
    <text evidence="2">The sequence shown here is derived from an EMBL/GenBank/DDBJ whole genome shotgun (WGS) entry which is preliminary data.</text>
</comment>
<dbReference type="Pfam" id="PF01869">
    <property type="entry name" value="BcrAD_BadFG"/>
    <property type="match status" value="1"/>
</dbReference>
<evidence type="ECO:0000313" key="3">
    <source>
        <dbReference type="Proteomes" id="UP001347146"/>
    </source>
</evidence>
<dbReference type="InterPro" id="IPR002731">
    <property type="entry name" value="ATPase_BadF"/>
</dbReference>
<accession>A0ABU7MAG5</accession>
<evidence type="ECO:0000313" key="2">
    <source>
        <dbReference type="EMBL" id="MEE3850094.1"/>
    </source>
</evidence>
<proteinExistence type="predicted"/>
<protein>
    <submittedName>
        <fullName evidence="2">BadF/BadG/BcrA/BcrD ATPase family protein</fullName>
    </submittedName>
</protein>
<gene>
    <name evidence="2" type="ORF">VZC37_07100</name>
</gene>
<organism evidence="2 3">
    <name type="scientific">Gordonia sesuvii</name>
    <dbReference type="NCBI Taxonomy" id="3116777"/>
    <lineage>
        <taxon>Bacteria</taxon>
        <taxon>Bacillati</taxon>
        <taxon>Actinomycetota</taxon>
        <taxon>Actinomycetes</taxon>
        <taxon>Mycobacteriales</taxon>
        <taxon>Gordoniaceae</taxon>
        <taxon>Gordonia</taxon>
    </lineage>
</organism>
<evidence type="ECO:0000259" key="1">
    <source>
        <dbReference type="Pfam" id="PF01869"/>
    </source>
</evidence>
<dbReference type="PANTHER" id="PTHR43190">
    <property type="entry name" value="N-ACETYL-D-GLUCOSAMINE KINASE"/>
    <property type="match status" value="1"/>
</dbReference>
<name>A0ABU7MAG5_9ACTN</name>